<dbReference type="InterPro" id="IPR036249">
    <property type="entry name" value="Thioredoxin-like_sf"/>
</dbReference>
<keyword evidence="3 6" id="KW-0249">Electron transport</keyword>
<dbReference type="PRINTS" id="PR00160">
    <property type="entry name" value="GLUTAREDOXIN"/>
</dbReference>
<accession>D3FD09</accession>
<dbReference type="OrthoDB" id="8991911at2"/>
<name>D3FD09_CONWI</name>
<sequence>MAKITLYTTDFCPYCVRAKQLLEKRELAFEEINLARDPDGRAKLVELTGMMTFPQILVGSQPLGGYDQLAAADRSGELSALLATA</sequence>
<dbReference type="InterPro" id="IPR002109">
    <property type="entry name" value="Glutaredoxin"/>
</dbReference>
<evidence type="ECO:0000256" key="3">
    <source>
        <dbReference type="ARBA" id="ARBA00022982"/>
    </source>
</evidence>
<keyword evidence="9" id="KW-1185">Reference proteome</keyword>
<dbReference type="Pfam" id="PF00462">
    <property type="entry name" value="Glutaredoxin"/>
    <property type="match status" value="1"/>
</dbReference>
<dbReference type="AlphaFoldDB" id="D3FD09"/>
<reference evidence="8 9" key="1">
    <citation type="journal article" date="2010" name="Stand. Genomic Sci.">
        <title>Complete genome sequence of Conexibacter woesei type strain (ID131577).</title>
        <authorList>
            <person name="Pukall R."/>
            <person name="Lapidus A."/>
            <person name="Glavina Del Rio T."/>
            <person name="Copeland A."/>
            <person name="Tice H."/>
            <person name="Cheng J.-F."/>
            <person name="Lucas S."/>
            <person name="Chen F."/>
            <person name="Nolan M."/>
            <person name="Bruce D."/>
            <person name="Goodwin L."/>
            <person name="Pitluck S."/>
            <person name="Mavromatis K."/>
            <person name="Ivanova N."/>
            <person name="Ovchinnikova G."/>
            <person name="Pati A."/>
            <person name="Chen A."/>
            <person name="Palaniappan K."/>
            <person name="Land M."/>
            <person name="Hauser L."/>
            <person name="Chang Y.-J."/>
            <person name="Jeffries C.D."/>
            <person name="Chain P."/>
            <person name="Meincke L."/>
            <person name="Sims D."/>
            <person name="Brettin T."/>
            <person name="Detter J.C."/>
            <person name="Rohde M."/>
            <person name="Goeker M."/>
            <person name="Bristow J."/>
            <person name="Eisen J.A."/>
            <person name="Markowitz V."/>
            <person name="Kyrpides N.C."/>
            <person name="Klenk H.-P."/>
            <person name="Hugenholtz P."/>
        </authorList>
    </citation>
    <scope>NUCLEOTIDE SEQUENCE [LARGE SCALE GENOMIC DNA]</scope>
    <source>
        <strain evidence="9">DSM 14684 / CIP 108061 / JCM 11494 / NBRC 100937 / ID131577</strain>
    </source>
</reference>
<dbReference type="PANTHER" id="PTHR34386:SF1">
    <property type="entry name" value="GLUTAREDOXIN-LIKE PROTEIN NRDH"/>
    <property type="match status" value="1"/>
</dbReference>
<evidence type="ECO:0000256" key="5">
    <source>
        <dbReference type="ARBA" id="ARBA00023284"/>
    </source>
</evidence>
<dbReference type="Proteomes" id="UP000008229">
    <property type="component" value="Chromosome"/>
</dbReference>
<organism evidence="8 9">
    <name type="scientific">Conexibacter woesei (strain DSM 14684 / CCUG 47730 / CIP 108061 / JCM 11494 / NBRC 100937 / ID131577)</name>
    <dbReference type="NCBI Taxonomy" id="469383"/>
    <lineage>
        <taxon>Bacteria</taxon>
        <taxon>Bacillati</taxon>
        <taxon>Actinomycetota</taxon>
        <taxon>Thermoleophilia</taxon>
        <taxon>Solirubrobacterales</taxon>
        <taxon>Conexibacteraceae</taxon>
        <taxon>Conexibacter</taxon>
    </lineage>
</organism>
<feature type="domain" description="Glutaredoxin" evidence="7">
    <location>
        <begin position="4"/>
        <end position="61"/>
    </location>
</feature>
<dbReference type="SUPFAM" id="SSF52833">
    <property type="entry name" value="Thioredoxin-like"/>
    <property type="match status" value="1"/>
</dbReference>
<dbReference type="GO" id="GO:0009055">
    <property type="term" value="F:electron transfer activity"/>
    <property type="evidence" value="ECO:0007669"/>
    <property type="project" value="TreeGrafter"/>
</dbReference>
<dbReference type="InterPro" id="IPR011767">
    <property type="entry name" value="GLR_AS"/>
</dbReference>
<dbReference type="InterPro" id="IPR051548">
    <property type="entry name" value="Grx-like_ET"/>
</dbReference>
<dbReference type="PROSITE" id="PS00195">
    <property type="entry name" value="GLUTAREDOXIN_1"/>
    <property type="match status" value="1"/>
</dbReference>
<dbReference type="KEGG" id="cwo:Cwoe_3102"/>
<evidence type="ECO:0000313" key="8">
    <source>
        <dbReference type="EMBL" id="ADB51521.1"/>
    </source>
</evidence>
<dbReference type="EMBL" id="CP001854">
    <property type="protein sequence ID" value="ADB51521.1"/>
    <property type="molecule type" value="Genomic_DNA"/>
</dbReference>
<dbReference type="RefSeq" id="WP_012934572.1">
    <property type="nucleotide sequence ID" value="NC_013739.1"/>
</dbReference>
<dbReference type="HOGENOM" id="CLU_026126_7_3_11"/>
<reference evidence="9" key="2">
    <citation type="submission" date="2010-01" db="EMBL/GenBank/DDBJ databases">
        <title>The complete genome of Conexibacter woesei DSM 14684.</title>
        <authorList>
            <consortium name="US DOE Joint Genome Institute (JGI-PGF)"/>
            <person name="Lucas S."/>
            <person name="Copeland A."/>
            <person name="Lapidus A."/>
            <person name="Glavina del Rio T."/>
            <person name="Dalin E."/>
            <person name="Tice H."/>
            <person name="Bruce D."/>
            <person name="Goodwin L."/>
            <person name="Pitluck S."/>
            <person name="Kyrpides N."/>
            <person name="Mavromatis K."/>
            <person name="Ivanova N."/>
            <person name="Mikhailova N."/>
            <person name="Chertkov O."/>
            <person name="Brettin T."/>
            <person name="Detter J.C."/>
            <person name="Han C."/>
            <person name="Larimer F."/>
            <person name="Land M."/>
            <person name="Hauser L."/>
            <person name="Markowitz V."/>
            <person name="Cheng J.-F."/>
            <person name="Hugenholtz P."/>
            <person name="Woyke T."/>
            <person name="Wu D."/>
            <person name="Pukall R."/>
            <person name="Steenblock K."/>
            <person name="Schneider S."/>
            <person name="Klenk H.-P."/>
            <person name="Eisen J.A."/>
        </authorList>
    </citation>
    <scope>NUCLEOTIDE SEQUENCE [LARGE SCALE GENOMIC DNA]</scope>
    <source>
        <strain evidence="9">DSM 14684 / CIP 108061 / JCM 11494 / NBRC 100937 / ID131577</strain>
    </source>
</reference>
<dbReference type="eggNOG" id="COG0695">
    <property type="taxonomic scope" value="Bacteria"/>
</dbReference>
<dbReference type="InterPro" id="IPR011900">
    <property type="entry name" value="GRX_bact"/>
</dbReference>
<dbReference type="PROSITE" id="PS51354">
    <property type="entry name" value="GLUTAREDOXIN_2"/>
    <property type="match status" value="1"/>
</dbReference>
<keyword evidence="2 6" id="KW-0813">Transport</keyword>
<comment type="similarity">
    <text evidence="1 6">Belongs to the glutaredoxin family.</text>
</comment>
<dbReference type="GO" id="GO:0045454">
    <property type="term" value="P:cell redox homeostasis"/>
    <property type="evidence" value="ECO:0007669"/>
    <property type="project" value="InterPro"/>
</dbReference>
<dbReference type="NCBIfam" id="TIGR02181">
    <property type="entry name" value="GRX_bact"/>
    <property type="match status" value="1"/>
</dbReference>
<evidence type="ECO:0000256" key="4">
    <source>
        <dbReference type="ARBA" id="ARBA00023157"/>
    </source>
</evidence>
<dbReference type="PANTHER" id="PTHR34386">
    <property type="entry name" value="GLUTAREDOXIN"/>
    <property type="match status" value="1"/>
</dbReference>
<evidence type="ECO:0000313" key="9">
    <source>
        <dbReference type="Proteomes" id="UP000008229"/>
    </source>
</evidence>
<evidence type="ECO:0000259" key="7">
    <source>
        <dbReference type="Pfam" id="PF00462"/>
    </source>
</evidence>
<dbReference type="STRING" id="469383.Cwoe_3102"/>
<comment type="function">
    <text evidence="6">Has a glutathione-disulfide oxidoreductase activity in the presence of NADPH and glutathione reductase. Reduces low molecular weight disulfides and proteins.</text>
</comment>
<evidence type="ECO:0000256" key="6">
    <source>
        <dbReference type="RuleBase" id="RU364065"/>
    </source>
</evidence>
<dbReference type="GO" id="GO:0015038">
    <property type="term" value="F:glutathione disulfide oxidoreductase activity"/>
    <property type="evidence" value="ECO:0007669"/>
    <property type="project" value="UniProtKB-UniRule"/>
</dbReference>
<protein>
    <recommendedName>
        <fullName evidence="6">Glutaredoxin</fullName>
    </recommendedName>
</protein>
<keyword evidence="5 6" id="KW-0676">Redox-active center</keyword>
<proteinExistence type="inferred from homology"/>
<dbReference type="InterPro" id="IPR014025">
    <property type="entry name" value="Glutaredoxin_subgr"/>
</dbReference>
<evidence type="ECO:0000256" key="2">
    <source>
        <dbReference type="ARBA" id="ARBA00022448"/>
    </source>
</evidence>
<keyword evidence="4" id="KW-1015">Disulfide bond</keyword>
<keyword evidence="6" id="KW-0963">Cytoplasm</keyword>
<dbReference type="Gene3D" id="3.40.30.10">
    <property type="entry name" value="Glutaredoxin"/>
    <property type="match status" value="1"/>
</dbReference>
<evidence type="ECO:0000256" key="1">
    <source>
        <dbReference type="ARBA" id="ARBA00007787"/>
    </source>
</evidence>
<gene>
    <name evidence="8" type="ordered locus">Cwoe_3102</name>
</gene>